<accession>A0ABV0GLT0</accession>
<dbReference type="Proteomes" id="UP001448614">
    <property type="component" value="Unassembled WGS sequence"/>
</dbReference>
<name>A0ABV0GLT0_PAENI</name>
<feature type="transmembrane region" description="Helical" evidence="1">
    <location>
        <begin position="91"/>
        <end position="107"/>
    </location>
</feature>
<proteinExistence type="predicted"/>
<evidence type="ECO:0008006" key="4">
    <source>
        <dbReference type="Google" id="ProtNLM"/>
    </source>
</evidence>
<organism evidence="2 3">
    <name type="scientific">Paenarthrobacter nicotinovorans</name>
    <name type="common">Arthrobacter nicotinovorans</name>
    <dbReference type="NCBI Taxonomy" id="29320"/>
    <lineage>
        <taxon>Bacteria</taxon>
        <taxon>Bacillati</taxon>
        <taxon>Actinomycetota</taxon>
        <taxon>Actinomycetes</taxon>
        <taxon>Micrococcales</taxon>
        <taxon>Micrococcaceae</taxon>
        <taxon>Paenarthrobacter</taxon>
    </lineage>
</organism>
<dbReference type="EMBL" id="JBBMFV010000001">
    <property type="protein sequence ID" value="MEO3939474.1"/>
    <property type="molecule type" value="Genomic_DNA"/>
</dbReference>
<dbReference type="RefSeq" id="WP_347781464.1">
    <property type="nucleotide sequence ID" value="NZ_JBBMFV010000001.1"/>
</dbReference>
<gene>
    <name evidence="2" type="ORF">V3C41_00130</name>
</gene>
<feature type="transmembrane region" description="Helical" evidence="1">
    <location>
        <begin position="58"/>
        <end position="79"/>
    </location>
</feature>
<feature type="transmembrane region" description="Helical" evidence="1">
    <location>
        <begin position="158"/>
        <end position="176"/>
    </location>
</feature>
<feature type="transmembrane region" description="Helical" evidence="1">
    <location>
        <begin position="119"/>
        <end position="138"/>
    </location>
</feature>
<keyword evidence="3" id="KW-1185">Reference proteome</keyword>
<evidence type="ECO:0000313" key="3">
    <source>
        <dbReference type="Proteomes" id="UP001448614"/>
    </source>
</evidence>
<protein>
    <recommendedName>
        <fullName evidence="4">ABC transporter permease</fullName>
    </recommendedName>
</protein>
<comment type="caution">
    <text evidence="2">The sequence shown here is derived from an EMBL/GenBank/DDBJ whole genome shotgun (WGS) entry which is preliminary data.</text>
</comment>
<evidence type="ECO:0000313" key="2">
    <source>
        <dbReference type="EMBL" id="MEO3939474.1"/>
    </source>
</evidence>
<sequence>MGEKNMLTAVLSNGEPGIATDWTTDALLKHGAYALIAMVLILALPWIMRYVGGGPDHVITGVITLLGTVGGGVYLLMLAENLMRHTPSEDLGRTVLVFLGFAVAEWINLSAWLRRGTPWWLAVILPAVFTYGIVMTWSEVATGRHAAALGINPMLLNLPWIVLAAVIAAAVVLKAARR</sequence>
<reference evidence="2 3" key="1">
    <citation type="journal article" date="2024" name="Appl. Microbiol. Biotechnol.">
        <title>Biosynthetic gene clusters with biotechnological applications in novel Antarctic isolates from Actinomycetota.</title>
        <authorList>
            <person name="Bruna P."/>
            <person name="Nunez-Montero K."/>
            <person name="Contreras M.J."/>
            <person name="Leal K."/>
            <person name="Garcia M."/>
            <person name="Abanto M."/>
            <person name="Barrientos L."/>
        </authorList>
    </citation>
    <scope>NUCLEOTIDE SEQUENCE [LARGE SCALE GENOMIC DNA]</scope>
    <source>
        <strain evidence="2 3">Se16.17</strain>
    </source>
</reference>
<keyword evidence="1" id="KW-0472">Membrane</keyword>
<keyword evidence="1" id="KW-1133">Transmembrane helix</keyword>
<keyword evidence="1" id="KW-0812">Transmembrane</keyword>
<feature type="transmembrane region" description="Helical" evidence="1">
    <location>
        <begin position="32"/>
        <end position="51"/>
    </location>
</feature>
<evidence type="ECO:0000256" key="1">
    <source>
        <dbReference type="SAM" id="Phobius"/>
    </source>
</evidence>